<evidence type="ECO:0000313" key="1">
    <source>
        <dbReference type="EMBL" id="CAH6721119.1"/>
    </source>
</evidence>
<gene>
    <name evidence="1" type="ORF">CLIB1444_05S03994</name>
</gene>
<protein>
    <submittedName>
        <fullName evidence="1">Uncharacterized protein</fullName>
    </submittedName>
</protein>
<name>A0ACA9Y8B9_9ASCO</name>
<dbReference type="Proteomes" id="UP001152531">
    <property type="component" value="Unassembled WGS sequence"/>
</dbReference>
<organism evidence="1 2">
    <name type="scientific">[Candida] jaroonii</name>
    <dbReference type="NCBI Taxonomy" id="467808"/>
    <lineage>
        <taxon>Eukaryota</taxon>
        <taxon>Fungi</taxon>
        <taxon>Dikarya</taxon>
        <taxon>Ascomycota</taxon>
        <taxon>Saccharomycotina</taxon>
        <taxon>Pichiomycetes</taxon>
        <taxon>Debaryomycetaceae</taxon>
        <taxon>Yamadazyma</taxon>
    </lineage>
</organism>
<evidence type="ECO:0000313" key="2">
    <source>
        <dbReference type="Proteomes" id="UP001152531"/>
    </source>
</evidence>
<accession>A0ACA9Y8B9</accession>
<proteinExistence type="predicted"/>
<dbReference type="EMBL" id="CALSDN010000005">
    <property type="protein sequence ID" value="CAH6721119.1"/>
    <property type="molecule type" value="Genomic_DNA"/>
</dbReference>
<keyword evidence="2" id="KW-1185">Reference proteome</keyword>
<sequence>MSKIKKRKYSREGCEECKRRKMKCDEEKPYCYNCSRLNKVCHYKTKNRKIDFSLESHLSNTLNNNKDTDIHSKPAQRLDDQIKVQIPQLKTEFPVKHYIHNGSYINNFVGEENFYDKTDSPQSPSIANLTNNGGLNPLLSSKFTNSISDILSPSDNDLLTGDINELRSLFDEASGLVHDMNDLNNFDILSFPTRTFPVNDVHHINDINLHEIPEEISNELSGTVDHLTTPSTNHNSHTVAIGHEMSRPKSVDNASDHKPLSIASSEAVSESYEKHNFQFDEFSERLINNENNGNFNLYDLNSPGIININHMKNTKASSNNELIEQLIKSHNLTPPHISYLKYLNDPIISFTLFPFASNIDNNEVVNILLKYANNCPYLLSAILAVTSSVKFNITGKTVHESSGQKYVSVCLKSLSEAFVNSSADKVNQFLNDIERLLLTVILLTSFFSSKTYKNNNTILNSWKTHLRGTKDLLVNYSRATRNQTRLKVSSGLALARTWFFAIEALASIATPLGGSLTKAKQQSDHKEDKNDGKESNRIYVETGYFDYETNPEYHDALVNAGFLLVKQLKTTEFNIFLGFTMNVVYLMQEFTHCLEHLRNPQSSPLPIERIQKLYFLMHKSKDSVIVPQFQNDYSIPETSPGHPNYAEADKISLPESAFGKFKTGNKTIYYSWFDISEQIHIESIHLRMLITKGFFQLSRDHAFVQQSVSKLFDCLYFIRKKELLEFDEGTREPLAQTENFYLTSDFDARAYMIQSPYRLCINLVYDEKLEMLKLFFMGLVKWGNGSALGALEEVNKRIENIKLGIDEEFVEVGQTDVVPFS</sequence>
<comment type="caution">
    <text evidence="1">The sequence shown here is derived from an EMBL/GenBank/DDBJ whole genome shotgun (WGS) entry which is preliminary data.</text>
</comment>
<reference evidence="1" key="1">
    <citation type="submission" date="2022-06" db="EMBL/GenBank/DDBJ databases">
        <authorList>
            <person name="Legras J.-L."/>
            <person name="Devillers H."/>
            <person name="Grondin C."/>
        </authorList>
    </citation>
    <scope>NUCLEOTIDE SEQUENCE</scope>
    <source>
        <strain evidence="1">CLIB 1444</strain>
    </source>
</reference>